<reference evidence="2 3" key="1">
    <citation type="submission" date="2022-11" db="EMBL/GenBank/DDBJ databases">
        <title>Host association and intracellularity evolved multiple times independently in the Rickettsiales.</title>
        <authorList>
            <person name="Castelli M."/>
            <person name="Nardi T."/>
            <person name="Gammuto L."/>
            <person name="Bellinzona G."/>
            <person name="Sabaneyeva E."/>
            <person name="Potekhin A."/>
            <person name="Serra V."/>
            <person name="Petroni G."/>
            <person name="Sassera D."/>
        </authorList>
    </citation>
    <scope>NUCLEOTIDE SEQUENCE [LARGE SCALE GENOMIC DNA]</scope>
    <source>
        <strain evidence="2 3">NDG2</strain>
        <plasmid evidence="2 3">unnamed2</plasmid>
    </source>
</reference>
<name>A0ABZ0UQR9_9RICK</name>
<dbReference type="PIRSF" id="PIRSF009320">
    <property type="entry name" value="Nuc_binding_HP_1000"/>
    <property type="match status" value="1"/>
</dbReference>
<dbReference type="Proteomes" id="UP001327219">
    <property type="component" value="Plasmid unnamed2"/>
</dbReference>
<evidence type="ECO:0000259" key="1">
    <source>
        <dbReference type="Pfam" id="PF01656"/>
    </source>
</evidence>
<gene>
    <name evidence="2" type="ORF">Bandiella_01650</name>
</gene>
<proteinExistence type="predicted"/>
<keyword evidence="2" id="KW-0614">Plasmid</keyword>
<dbReference type="Pfam" id="PF01656">
    <property type="entry name" value="CbiA"/>
    <property type="match status" value="1"/>
</dbReference>
<dbReference type="SUPFAM" id="SSF52540">
    <property type="entry name" value="P-loop containing nucleoside triphosphate hydrolases"/>
    <property type="match status" value="1"/>
</dbReference>
<dbReference type="EMBL" id="CP110822">
    <property type="protein sequence ID" value="WPX97488.1"/>
    <property type="molecule type" value="Genomic_DNA"/>
</dbReference>
<dbReference type="RefSeq" id="WP_323733484.1">
    <property type="nucleotide sequence ID" value="NZ_CP110822.1"/>
</dbReference>
<accession>A0ABZ0UQR9</accession>
<protein>
    <submittedName>
        <fullName evidence="2">ParA family protein</fullName>
    </submittedName>
</protein>
<dbReference type="CDD" id="cd02042">
    <property type="entry name" value="ParAB_family"/>
    <property type="match status" value="1"/>
</dbReference>
<sequence length="225" mass="25467">MSIITVASTKGGVGKSTFIINLASIFLMNDKKIAILDADIQNSVGKWNRIREYMISEGANIKPLFIASARGEALIEIANDKKKQGYTVLIDSPGIDDANMRTALLRSDYIINPCPVSSIDLWEVESLMKIINNLQKIQHRKIPLILVFNKVPTRHSSTPIMEARKFFDDNNITPDYILEHAIKERVVFKHSIRDGKTIVDYSPFDEKAKEEMIGCYNEIINIINK</sequence>
<evidence type="ECO:0000313" key="3">
    <source>
        <dbReference type="Proteomes" id="UP001327219"/>
    </source>
</evidence>
<dbReference type="Gene3D" id="3.40.50.300">
    <property type="entry name" value="P-loop containing nucleotide triphosphate hydrolases"/>
    <property type="match status" value="1"/>
</dbReference>
<dbReference type="InterPro" id="IPR002586">
    <property type="entry name" value="CobQ/CobB/MinD/ParA_Nub-bd_dom"/>
</dbReference>
<dbReference type="PANTHER" id="PTHR13696">
    <property type="entry name" value="P-LOOP CONTAINING NUCLEOSIDE TRIPHOSPHATE HYDROLASE"/>
    <property type="match status" value="1"/>
</dbReference>
<dbReference type="InterPro" id="IPR027417">
    <property type="entry name" value="P-loop_NTPase"/>
</dbReference>
<feature type="domain" description="CobQ/CobB/MinD/ParA nucleotide binding" evidence="1">
    <location>
        <begin position="4"/>
        <end position="185"/>
    </location>
</feature>
<dbReference type="InterPro" id="IPR050678">
    <property type="entry name" value="DNA_Partitioning_ATPase"/>
</dbReference>
<evidence type="ECO:0000313" key="2">
    <source>
        <dbReference type="EMBL" id="WPX97488.1"/>
    </source>
</evidence>
<organism evidence="2 3">
    <name type="scientific">Candidatus Bandiella euplotis</name>
    <dbReference type="NCBI Taxonomy" id="1664265"/>
    <lineage>
        <taxon>Bacteria</taxon>
        <taxon>Pseudomonadati</taxon>
        <taxon>Pseudomonadota</taxon>
        <taxon>Alphaproteobacteria</taxon>
        <taxon>Rickettsiales</taxon>
        <taxon>Candidatus Midichloriaceae</taxon>
        <taxon>Candidatus Bandiella</taxon>
    </lineage>
</organism>
<keyword evidence="3" id="KW-1185">Reference proteome</keyword>
<dbReference type="PANTHER" id="PTHR13696:SF96">
    <property type="entry name" value="COBQ_COBB_MIND_PARA NUCLEOTIDE BINDING DOMAIN-CONTAINING PROTEIN"/>
    <property type="match status" value="1"/>
</dbReference>
<geneLocation type="plasmid" evidence="2 3">
    <name>unnamed2</name>
</geneLocation>